<evidence type="ECO:0000313" key="2">
    <source>
        <dbReference type="Proteomes" id="UP001186944"/>
    </source>
</evidence>
<dbReference type="PANTHER" id="PTHR46585:SF1">
    <property type="entry name" value="CHROMO DOMAIN-CONTAINING PROTEIN"/>
    <property type="match status" value="1"/>
</dbReference>
<reference evidence="1" key="1">
    <citation type="submission" date="2019-08" db="EMBL/GenBank/DDBJ databases">
        <title>The improved chromosome-level genome for the pearl oyster Pinctada fucata martensii using PacBio sequencing and Hi-C.</title>
        <authorList>
            <person name="Zheng Z."/>
        </authorList>
    </citation>
    <scope>NUCLEOTIDE SEQUENCE</scope>
    <source>
        <strain evidence="1">ZZ-2019</strain>
        <tissue evidence="1">Adductor muscle</tissue>
    </source>
</reference>
<dbReference type="AlphaFoldDB" id="A0AA88XRH7"/>
<organism evidence="1 2">
    <name type="scientific">Pinctada imbricata</name>
    <name type="common">Atlantic pearl-oyster</name>
    <name type="synonym">Pinctada martensii</name>
    <dbReference type="NCBI Taxonomy" id="66713"/>
    <lineage>
        <taxon>Eukaryota</taxon>
        <taxon>Metazoa</taxon>
        <taxon>Spiralia</taxon>
        <taxon>Lophotrochozoa</taxon>
        <taxon>Mollusca</taxon>
        <taxon>Bivalvia</taxon>
        <taxon>Autobranchia</taxon>
        <taxon>Pteriomorphia</taxon>
        <taxon>Pterioida</taxon>
        <taxon>Pterioidea</taxon>
        <taxon>Pteriidae</taxon>
        <taxon>Pinctada</taxon>
    </lineage>
</organism>
<dbReference type="PANTHER" id="PTHR46585">
    <property type="entry name" value="INTEGRASE CORE DOMAIN CONTAINING PROTEIN"/>
    <property type="match status" value="1"/>
</dbReference>
<sequence length="168" mass="20044">MTYKQSERYIDHLQEFAQSYNNAYHRTIDTQPDSVNAANEEEVRVSTFLSQEEPLCKRSKRPFKFKVGDKVRISSLSSIFDREYNQKWSGEIFVIHRRFLRNDIPIYILRDYNDEIIKGTFYQPELQKVDVRIDDTFKIEKIIKTRGTGGIKQSFVKWMYWPKSLTLG</sequence>
<protein>
    <recommendedName>
        <fullName evidence="3">Chromo domain-containing protein</fullName>
    </recommendedName>
</protein>
<keyword evidence="2" id="KW-1185">Reference proteome</keyword>
<gene>
    <name evidence="1" type="ORF">FSP39_010944</name>
</gene>
<evidence type="ECO:0008006" key="3">
    <source>
        <dbReference type="Google" id="ProtNLM"/>
    </source>
</evidence>
<dbReference type="Proteomes" id="UP001186944">
    <property type="component" value="Unassembled WGS sequence"/>
</dbReference>
<dbReference type="EMBL" id="VSWD01000010">
    <property type="protein sequence ID" value="KAK3090323.1"/>
    <property type="molecule type" value="Genomic_DNA"/>
</dbReference>
<name>A0AA88XRH7_PINIB</name>
<accession>A0AA88XRH7</accession>
<comment type="caution">
    <text evidence="1">The sequence shown here is derived from an EMBL/GenBank/DDBJ whole genome shotgun (WGS) entry which is preliminary data.</text>
</comment>
<proteinExistence type="predicted"/>
<evidence type="ECO:0000313" key="1">
    <source>
        <dbReference type="EMBL" id="KAK3090323.1"/>
    </source>
</evidence>